<sequence length="572" mass="64639">MRLEPKPPPPMPPALSFRSSEGQQALRTIVMKLIPHWPTGLREFQSESISHILDNQDLFAITATGDGKSALFAIPILVHAEVANNPTLYPSFSVTMRKKPVGIVITPTKGLANNIVYELQHQFRIPAFAYTQNNVSDASRNGRNIVKEIIDCKFQIVCVDPEHLRKPEWTTITDSEPFRSNVIFGCTEEAHVVEEWGLGFRPLFRLIGSFFRGRLPSSISRFAMTATMLPGAPYDSVCSSLGFHGPNFHLIRCSNECPNVQIDIEELTTPLGGREFPQLLPYLNQRRKTIIHVKTIELGYRVFLYLFKNAPKTYNRHCLAIATKAFSLGIHADPLEDSICVGDPDTQPETDQLGGRVGRNRSRNARRIILVPSSQLKKAKQMVKDGIDTSTLNAKTAPMDPIKASFLGESFCRPARLNRIYQNPDPETGYLDCIQAKRRLPCDLCRARYDLIVLPSFPPSASTDVLPPFIVPPPVTNAKKSKKRQDELKKKEIQLVRTALMDFDKQVWLEERTRLTHRNVPRSLYFPSEIIDILLTDLLKITSYSSLLNDYMRPSRLYEVHPMTAEPFFGGL</sequence>
<dbReference type="InterPro" id="IPR027417">
    <property type="entry name" value="P-loop_NTPase"/>
</dbReference>
<dbReference type="CDD" id="cd18785">
    <property type="entry name" value="SF2_C"/>
    <property type="match status" value="1"/>
</dbReference>
<dbReference type="GO" id="GO:0005524">
    <property type="term" value="F:ATP binding"/>
    <property type="evidence" value="ECO:0007669"/>
    <property type="project" value="InterPro"/>
</dbReference>
<keyword evidence="2" id="KW-0238">DNA-binding</keyword>
<dbReference type="GO" id="GO:0000724">
    <property type="term" value="P:double-strand break repair via homologous recombination"/>
    <property type="evidence" value="ECO:0007669"/>
    <property type="project" value="TreeGrafter"/>
</dbReference>
<comment type="catalytic activity">
    <reaction evidence="4">
        <text>Couples ATP hydrolysis with the unwinding of duplex DNA by translocating in the 3'-5' direction.</text>
        <dbReference type="EC" id="5.6.2.4"/>
    </reaction>
</comment>
<dbReference type="SUPFAM" id="SSF52540">
    <property type="entry name" value="P-loop containing nucleoside triphosphate hydrolases"/>
    <property type="match status" value="2"/>
</dbReference>
<dbReference type="GO" id="GO:0005694">
    <property type="term" value="C:chromosome"/>
    <property type="evidence" value="ECO:0007669"/>
    <property type="project" value="TreeGrafter"/>
</dbReference>
<dbReference type="InterPro" id="IPR011545">
    <property type="entry name" value="DEAD/DEAH_box_helicase_dom"/>
</dbReference>
<dbReference type="Proteomes" id="UP000559256">
    <property type="component" value="Unassembled WGS sequence"/>
</dbReference>
<feature type="domain" description="Helicase ATP-binding" evidence="6">
    <location>
        <begin position="49"/>
        <end position="230"/>
    </location>
</feature>
<evidence type="ECO:0000313" key="7">
    <source>
        <dbReference type="EMBL" id="KAF5344533.1"/>
    </source>
</evidence>
<name>A0A8H5FQ33_9AGAR</name>
<evidence type="ECO:0000313" key="8">
    <source>
        <dbReference type="Proteomes" id="UP000559256"/>
    </source>
</evidence>
<dbReference type="PANTHER" id="PTHR13710">
    <property type="entry name" value="DNA HELICASE RECQ FAMILY MEMBER"/>
    <property type="match status" value="1"/>
</dbReference>
<accession>A0A8H5FQ33</accession>
<dbReference type="GO" id="GO:0005737">
    <property type="term" value="C:cytoplasm"/>
    <property type="evidence" value="ECO:0007669"/>
    <property type="project" value="TreeGrafter"/>
</dbReference>
<evidence type="ECO:0000256" key="3">
    <source>
        <dbReference type="ARBA" id="ARBA00023235"/>
    </source>
</evidence>
<comment type="caution">
    <text evidence="7">The sequence shown here is derived from an EMBL/GenBank/DDBJ whole genome shotgun (WGS) entry which is preliminary data.</text>
</comment>
<evidence type="ECO:0000256" key="1">
    <source>
        <dbReference type="ARBA" id="ARBA00005446"/>
    </source>
</evidence>
<evidence type="ECO:0000256" key="5">
    <source>
        <dbReference type="ARBA" id="ARBA00034808"/>
    </source>
</evidence>
<keyword evidence="3" id="KW-0413">Isomerase</keyword>
<dbReference type="PANTHER" id="PTHR13710:SF105">
    <property type="entry name" value="ATP-DEPENDENT DNA HELICASE Q1"/>
    <property type="match status" value="1"/>
</dbReference>
<dbReference type="Gene3D" id="3.40.50.300">
    <property type="entry name" value="P-loop containing nucleotide triphosphate hydrolases"/>
    <property type="match status" value="1"/>
</dbReference>
<dbReference type="OrthoDB" id="3260945at2759"/>
<evidence type="ECO:0000256" key="4">
    <source>
        <dbReference type="ARBA" id="ARBA00034617"/>
    </source>
</evidence>
<comment type="similarity">
    <text evidence="1">Belongs to the helicase family. RecQ subfamily.</text>
</comment>
<keyword evidence="8" id="KW-1185">Reference proteome</keyword>
<dbReference type="PROSITE" id="PS51192">
    <property type="entry name" value="HELICASE_ATP_BIND_1"/>
    <property type="match status" value="1"/>
</dbReference>
<dbReference type="InterPro" id="IPR014001">
    <property type="entry name" value="Helicase_ATP-bd"/>
</dbReference>
<reference evidence="7 8" key="1">
    <citation type="journal article" date="2020" name="ISME J.">
        <title>Uncovering the hidden diversity of litter-decomposition mechanisms in mushroom-forming fungi.</title>
        <authorList>
            <person name="Floudas D."/>
            <person name="Bentzer J."/>
            <person name="Ahren D."/>
            <person name="Johansson T."/>
            <person name="Persson P."/>
            <person name="Tunlid A."/>
        </authorList>
    </citation>
    <scope>NUCLEOTIDE SEQUENCE [LARGE SCALE GENOMIC DNA]</scope>
    <source>
        <strain evidence="7 8">CBS 291.85</strain>
    </source>
</reference>
<dbReference type="EMBL" id="JAACJM010000123">
    <property type="protein sequence ID" value="KAF5344533.1"/>
    <property type="molecule type" value="Genomic_DNA"/>
</dbReference>
<evidence type="ECO:0000256" key="2">
    <source>
        <dbReference type="ARBA" id="ARBA00023125"/>
    </source>
</evidence>
<dbReference type="SMART" id="SM00487">
    <property type="entry name" value="DEXDc"/>
    <property type="match status" value="1"/>
</dbReference>
<dbReference type="GO" id="GO:0043138">
    <property type="term" value="F:3'-5' DNA helicase activity"/>
    <property type="evidence" value="ECO:0007669"/>
    <property type="project" value="UniProtKB-EC"/>
</dbReference>
<gene>
    <name evidence="7" type="ORF">D9758_016475</name>
</gene>
<dbReference type="GO" id="GO:0003677">
    <property type="term" value="F:DNA binding"/>
    <property type="evidence" value="ECO:0007669"/>
    <property type="project" value="UniProtKB-KW"/>
</dbReference>
<protein>
    <recommendedName>
        <fullName evidence="5">DNA 3'-5' helicase</fullName>
        <ecNumber evidence="5">5.6.2.4</ecNumber>
    </recommendedName>
</protein>
<dbReference type="EC" id="5.6.2.4" evidence="5"/>
<dbReference type="Pfam" id="PF00270">
    <property type="entry name" value="DEAD"/>
    <property type="match status" value="1"/>
</dbReference>
<organism evidence="7 8">
    <name type="scientific">Tetrapyrgos nigripes</name>
    <dbReference type="NCBI Taxonomy" id="182062"/>
    <lineage>
        <taxon>Eukaryota</taxon>
        <taxon>Fungi</taxon>
        <taxon>Dikarya</taxon>
        <taxon>Basidiomycota</taxon>
        <taxon>Agaricomycotina</taxon>
        <taxon>Agaricomycetes</taxon>
        <taxon>Agaricomycetidae</taxon>
        <taxon>Agaricales</taxon>
        <taxon>Marasmiineae</taxon>
        <taxon>Marasmiaceae</taxon>
        <taxon>Tetrapyrgos</taxon>
    </lineage>
</organism>
<dbReference type="AlphaFoldDB" id="A0A8H5FQ33"/>
<proteinExistence type="inferred from homology"/>
<evidence type="ECO:0000259" key="6">
    <source>
        <dbReference type="PROSITE" id="PS51192"/>
    </source>
</evidence>
<dbReference type="GO" id="GO:0009378">
    <property type="term" value="F:four-way junction helicase activity"/>
    <property type="evidence" value="ECO:0007669"/>
    <property type="project" value="TreeGrafter"/>
</dbReference>